<feature type="compositionally biased region" description="Basic and acidic residues" evidence="3">
    <location>
        <begin position="1500"/>
        <end position="1509"/>
    </location>
</feature>
<feature type="domain" description="CAP-Gly" evidence="4">
    <location>
        <begin position="131"/>
        <end position="173"/>
    </location>
</feature>
<feature type="compositionally biased region" description="Basic and acidic residues" evidence="3">
    <location>
        <begin position="1459"/>
        <end position="1478"/>
    </location>
</feature>
<dbReference type="InterPro" id="IPR000938">
    <property type="entry name" value="CAP-Gly_domain"/>
</dbReference>
<reference evidence="5 6" key="1">
    <citation type="submission" date="2023-09" db="EMBL/GenBank/DDBJ databases">
        <title>Nesidiocoris tenuis whole genome shotgun sequence.</title>
        <authorList>
            <person name="Shibata T."/>
            <person name="Shimoda M."/>
            <person name="Kobayashi T."/>
            <person name="Uehara T."/>
        </authorList>
    </citation>
    <scope>NUCLEOTIDE SEQUENCE [LARGE SCALE GENOMIC DNA]</scope>
    <source>
        <strain evidence="5 6">Japan</strain>
    </source>
</reference>
<dbReference type="InterPro" id="IPR036859">
    <property type="entry name" value="CAP-Gly_dom_sf"/>
</dbReference>
<feature type="compositionally biased region" description="Polar residues" evidence="3">
    <location>
        <begin position="778"/>
        <end position="793"/>
    </location>
</feature>
<feature type="coiled-coil region" evidence="2">
    <location>
        <begin position="1138"/>
        <end position="1165"/>
    </location>
</feature>
<dbReference type="SUPFAM" id="SSF74924">
    <property type="entry name" value="Cap-Gly domain"/>
    <property type="match status" value="1"/>
</dbReference>
<dbReference type="Proteomes" id="UP001307889">
    <property type="component" value="Chromosome 5"/>
</dbReference>
<feature type="compositionally biased region" description="Acidic residues" evidence="3">
    <location>
        <begin position="1435"/>
        <end position="1458"/>
    </location>
</feature>
<dbReference type="SMART" id="SM01052">
    <property type="entry name" value="CAP_GLY"/>
    <property type="match status" value="1"/>
</dbReference>
<feature type="region of interest" description="Disordered" evidence="3">
    <location>
        <begin position="1"/>
        <end position="33"/>
    </location>
</feature>
<evidence type="ECO:0000313" key="6">
    <source>
        <dbReference type="Proteomes" id="UP001307889"/>
    </source>
</evidence>
<feature type="region of interest" description="Disordered" evidence="3">
    <location>
        <begin position="746"/>
        <end position="852"/>
    </location>
</feature>
<dbReference type="EMBL" id="AP028913">
    <property type="protein sequence ID" value="BES94199.1"/>
    <property type="molecule type" value="Genomic_DNA"/>
</dbReference>
<gene>
    <name evidence="5" type="ORF">NTJ_07007</name>
</gene>
<protein>
    <recommendedName>
        <fullName evidence="4">CAP-Gly domain-containing protein</fullName>
    </recommendedName>
</protein>
<feature type="compositionally biased region" description="Polar residues" evidence="3">
    <location>
        <begin position="328"/>
        <end position="342"/>
    </location>
</feature>
<dbReference type="Pfam" id="PF01302">
    <property type="entry name" value="CAP_GLY"/>
    <property type="match status" value="1"/>
</dbReference>
<feature type="region of interest" description="Disordered" evidence="3">
    <location>
        <begin position="1421"/>
        <end position="1509"/>
    </location>
</feature>
<dbReference type="PANTHER" id="PTHR24200:SF11">
    <property type="entry name" value="TOUCAN, ISOFORM A"/>
    <property type="match status" value="1"/>
</dbReference>
<dbReference type="Gene3D" id="2.30.30.190">
    <property type="entry name" value="CAP Gly-rich-like domain"/>
    <property type="match status" value="1"/>
</dbReference>
<evidence type="ECO:0000256" key="2">
    <source>
        <dbReference type="SAM" id="Coils"/>
    </source>
</evidence>
<feature type="compositionally biased region" description="Polar residues" evidence="3">
    <location>
        <begin position="1320"/>
        <end position="1341"/>
    </location>
</feature>
<dbReference type="InterPro" id="IPR051293">
    <property type="entry name" value="MTUS1/CCDC69"/>
</dbReference>
<sequence length="1509" mass="166581">MASREMAKTPGESKIPVLGKGSGTSSPKPLSRLASFSSKVRAHLSPDATKLRPASGTLLSFLSNNSRGKNLKRGTPQRPSGFYQPLVSDWNPALKCKSGGPSPESLEISSHSIGKRVSVSGCKEGILKFFGKTELGDDLWCGVELDAPEGLNDGSVNGIRYFTCKPNHGVIAPKSKVSLVQPTGYDQRKSRSIQDGVNNPDIDAVVAATALNPRSESETSTPGSSSLPLFDFTLSSRHSSAGSLIPKFHENSLHSKHSSFELDESLGILTPDQMSDFTLNCTLDDSLQKTPDEISSFLLQDIPHDISLLDSSLHEPSIELEFPEDQVESTTFSNETKISQKLTEPCPKDFSEETEVSDSASKKTSENSHSFRNNKKDVEFSRPDRTPSLEDLPLDLATDEKSESSKSRSANGPNSFITSITSITSLDNGYQGDGEWSRPASRGPEHSPSAQPKANKVRLDQMTDSDFFTESDADMHDECAGHRHAQVIDGTLYGGLSPQPNIIAMNGSHHQRFSPANEEMDSSGIYSDFDKKCEEAIWEKYSVIEDDRDERIASPEGSIMTASSKSDQSLKKISPTNFSSLISEKLETIKSLLDQNEGEMSPITEIVDAESAIEIEPVSRTERIESPTPKRHKVSKRNVTSKTKTITSSQPTRPDGCTDNQENRAPRPPKKGRWDAVMNKIAQGQAEERTTPKLKEVKSKVFTGITATVGAKAITSRPATVPSWKNPAIRCLSTATNNSRSLRDISSIKSKCRRSRVRSSESSLQGSQGAPGSQASSRNSSIHDLSLKTSPSIRKNVGSAEKPGVVRKAAPRRSVPVSKPQPLRDHNRTNGINGKATPANERGGKVAGIRSPPLPSLAAELEVPPPLVAPQQPPSPPDPAHLAALAHAAKGAEAMAILVKHLVHNLDAFSTPQLKADLGNLKANWLRTKHELEETKINFVRLKDEYACQKEVHEQALEEAYKGYEEEKNEIKKKFKEEFDKLSVYHKEKLTEIRDEFDKKENKVALSFQAEVDALQQCHEEEMQRFRRDKERQIEALCSEHKRELEESAKREQSLQCKIETLQDECNEIKKKSQTFMNTLGKDAKLKLSMQDCEKLKSEVDSLRSVLELRSSEVLELRRQSQVWRRDSEQLPAALGRIALLQGKLEDLQARLSAKESIEQKLLQENKLLNETILRENSQRKRLSMHNEELQWKLKQNCEVVNALASLTGSTVGPPRPAVRTAYALNKTASEADINGSRIPFEGKPHGACAEGLQTSPPGSPVVKSVIEKSESVAWVLDIDESPEIIASRILKRAQSLRAANHGTPLQSRSEQHKPRNRSSKSLSISPNGGRQMRSKSSPCTPESRKSADEEEEEDDWDTGEHVTEEVIVVKSIGSQNVLELLDLDNSEIHIDDVQKKEPSEEEMQMIRRVEEPGLRAEVLFPKDSAGEAMISGEASDDEDVDDAANSDSEDDEPSSDDFSDKDSELDNPKEEIVDSNKRAQLITPINDEPSKIDVTWSKSMDKQLHSKV</sequence>
<dbReference type="PANTHER" id="PTHR24200">
    <property type="entry name" value="TOUCAN, ISOFORM A"/>
    <property type="match status" value="1"/>
</dbReference>
<feature type="compositionally biased region" description="Polar residues" evidence="3">
    <location>
        <begin position="23"/>
        <end position="33"/>
    </location>
</feature>
<keyword evidence="6" id="KW-1185">Reference proteome</keyword>
<feature type="compositionally biased region" description="Acidic residues" evidence="3">
    <location>
        <begin position="1349"/>
        <end position="1358"/>
    </location>
</feature>
<feature type="region of interest" description="Disordered" evidence="3">
    <location>
        <begin position="60"/>
        <end position="82"/>
    </location>
</feature>
<feature type="compositionally biased region" description="Polar residues" evidence="3">
    <location>
        <begin position="407"/>
        <end position="416"/>
    </location>
</feature>
<evidence type="ECO:0000259" key="4">
    <source>
        <dbReference type="PROSITE" id="PS50245"/>
    </source>
</evidence>
<organism evidence="5 6">
    <name type="scientific">Nesidiocoris tenuis</name>
    <dbReference type="NCBI Taxonomy" id="355587"/>
    <lineage>
        <taxon>Eukaryota</taxon>
        <taxon>Metazoa</taxon>
        <taxon>Ecdysozoa</taxon>
        <taxon>Arthropoda</taxon>
        <taxon>Hexapoda</taxon>
        <taxon>Insecta</taxon>
        <taxon>Pterygota</taxon>
        <taxon>Neoptera</taxon>
        <taxon>Paraneoptera</taxon>
        <taxon>Hemiptera</taxon>
        <taxon>Heteroptera</taxon>
        <taxon>Panheteroptera</taxon>
        <taxon>Cimicomorpha</taxon>
        <taxon>Miridae</taxon>
        <taxon>Dicyphina</taxon>
        <taxon>Nesidiocoris</taxon>
    </lineage>
</organism>
<proteinExistence type="predicted"/>
<feature type="compositionally biased region" description="Polar residues" evidence="3">
    <location>
        <begin position="637"/>
        <end position="652"/>
    </location>
</feature>
<evidence type="ECO:0000256" key="3">
    <source>
        <dbReference type="SAM" id="MobiDB-lite"/>
    </source>
</evidence>
<feature type="region of interest" description="Disordered" evidence="3">
    <location>
        <begin position="1299"/>
        <end position="1362"/>
    </location>
</feature>
<feature type="compositionally biased region" description="Low complexity" evidence="3">
    <location>
        <begin position="760"/>
        <end position="777"/>
    </location>
</feature>
<feature type="coiled-coil region" evidence="2">
    <location>
        <begin position="1027"/>
        <end position="1079"/>
    </location>
</feature>
<dbReference type="PROSITE" id="PS50245">
    <property type="entry name" value="CAP_GLY_2"/>
    <property type="match status" value="1"/>
</dbReference>
<evidence type="ECO:0000313" key="5">
    <source>
        <dbReference type="EMBL" id="BES94199.1"/>
    </source>
</evidence>
<feature type="region of interest" description="Disordered" evidence="3">
    <location>
        <begin position="322"/>
        <end position="458"/>
    </location>
</feature>
<feature type="coiled-coil region" evidence="2">
    <location>
        <begin position="950"/>
        <end position="981"/>
    </location>
</feature>
<evidence type="ECO:0000256" key="1">
    <source>
        <dbReference type="ARBA" id="ARBA00023054"/>
    </source>
</evidence>
<feature type="compositionally biased region" description="Basic and acidic residues" evidence="3">
    <location>
        <begin position="374"/>
        <end position="388"/>
    </location>
</feature>
<name>A0ABN7ASC2_9HEMI</name>
<feature type="region of interest" description="Disordered" evidence="3">
    <location>
        <begin position="618"/>
        <end position="675"/>
    </location>
</feature>
<accession>A0ABN7ASC2</accession>
<keyword evidence="1 2" id="KW-0175">Coiled coil</keyword>